<protein>
    <submittedName>
        <fullName evidence="9">Sugar ABC transporter permease</fullName>
    </submittedName>
</protein>
<feature type="transmembrane region" description="Helical" evidence="7">
    <location>
        <begin position="34"/>
        <end position="56"/>
    </location>
</feature>
<dbReference type="EMBL" id="JAAXQQ010000004">
    <property type="protein sequence ID" value="MBY3064707.1"/>
    <property type="molecule type" value="Genomic_DNA"/>
</dbReference>
<evidence type="ECO:0000256" key="3">
    <source>
        <dbReference type="ARBA" id="ARBA00022475"/>
    </source>
</evidence>
<dbReference type="GO" id="GO:0055085">
    <property type="term" value="P:transmembrane transport"/>
    <property type="evidence" value="ECO:0007669"/>
    <property type="project" value="InterPro"/>
</dbReference>
<feature type="transmembrane region" description="Helical" evidence="7">
    <location>
        <begin position="93"/>
        <end position="120"/>
    </location>
</feature>
<dbReference type="PANTHER" id="PTHR43005">
    <property type="entry name" value="BLR7065 PROTEIN"/>
    <property type="match status" value="1"/>
</dbReference>
<evidence type="ECO:0000256" key="5">
    <source>
        <dbReference type="ARBA" id="ARBA00022989"/>
    </source>
</evidence>
<dbReference type="PANTHER" id="PTHR43005:SF1">
    <property type="entry name" value="SPERMIDINE_PUTRESCINE TRANSPORT SYSTEM PERMEASE PROTEIN"/>
    <property type="match status" value="1"/>
</dbReference>
<evidence type="ECO:0000313" key="10">
    <source>
        <dbReference type="Proteomes" id="UP000758022"/>
    </source>
</evidence>
<dbReference type="PROSITE" id="PS50928">
    <property type="entry name" value="ABC_TM1"/>
    <property type="match status" value="1"/>
</dbReference>
<comment type="similarity">
    <text evidence="7">Belongs to the binding-protein-dependent transport system permease family.</text>
</comment>
<evidence type="ECO:0000256" key="7">
    <source>
        <dbReference type="RuleBase" id="RU363032"/>
    </source>
</evidence>
<keyword evidence="6 7" id="KW-0472">Membrane</keyword>
<evidence type="ECO:0000256" key="2">
    <source>
        <dbReference type="ARBA" id="ARBA00022448"/>
    </source>
</evidence>
<proteinExistence type="inferred from homology"/>
<keyword evidence="2 7" id="KW-0813">Transport</keyword>
<comment type="subcellular location">
    <subcellularLocation>
        <location evidence="1 7">Cell membrane</location>
        <topology evidence="1 7">Multi-pass membrane protein</topology>
    </subcellularLocation>
</comment>
<organism evidence="9 10">
    <name type="scientific">Rhizobium laguerreae</name>
    <dbReference type="NCBI Taxonomy" id="1076926"/>
    <lineage>
        <taxon>Bacteria</taxon>
        <taxon>Pseudomonadati</taxon>
        <taxon>Pseudomonadota</taxon>
        <taxon>Alphaproteobacteria</taxon>
        <taxon>Hyphomicrobiales</taxon>
        <taxon>Rhizobiaceae</taxon>
        <taxon>Rhizobium/Agrobacterium group</taxon>
        <taxon>Rhizobium</taxon>
    </lineage>
</organism>
<feature type="transmembrane region" description="Helical" evidence="7">
    <location>
        <begin position="182"/>
        <end position="204"/>
    </location>
</feature>
<keyword evidence="5 7" id="KW-1133">Transmembrane helix</keyword>
<evidence type="ECO:0000256" key="6">
    <source>
        <dbReference type="ARBA" id="ARBA00023136"/>
    </source>
</evidence>
<dbReference type="CDD" id="cd06261">
    <property type="entry name" value="TM_PBP2"/>
    <property type="match status" value="1"/>
</dbReference>
<dbReference type="Gene3D" id="1.10.3720.10">
    <property type="entry name" value="MetI-like"/>
    <property type="match status" value="1"/>
</dbReference>
<gene>
    <name evidence="9" type="ORF">HFO74_14895</name>
</gene>
<evidence type="ECO:0000256" key="4">
    <source>
        <dbReference type="ARBA" id="ARBA00022692"/>
    </source>
</evidence>
<dbReference type="InterPro" id="IPR035906">
    <property type="entry name" value="MetI-like_sf"/>
</dbReference>
<dbReference type="SUPFAM" id="SSF161098">
    <property type="entry name" value="MetI-like"/>
    <property type="match status" value="1"/>
</dbReference>
<accession>A0AB35FDC4</accession>
<name>A0AB35FDC4_9HYPH</name>
<dbReference type="Pfam" id="PF00528">
    <property type="entry name" value="BPD_transp_1"/>
    <property type="match status" value="1"/>
</dbReference>
<keyword evidence="3" id="KW-1003">Cell membrane</keyword>
<evidence type="ECO:0000313" key="9">
    <source>
        <dbReference type="EMBL" id="MBY3064707.1"/>
    </source>
</evidence>
<dbReference type="AlphaFoldDB" id="A0AB35FDC4"/>
<evidence type="ECO:0000259" key="8">
    <source>
        <dbReference type="PROSITE" id="PS50928"/>
    </source>
</evidence>
<keyword evidence="4 7" id="KW-0812">Transmembrane</keyword>
<feature type="domain" description="ABC transmembrane type-1" evidence="8">
    <location>
        <begin position="93"/>
        <end position="308"/>
    </location>
</feature>
<reference evidence="9" key="1">
    <citation type="submission" date="2020-04" db="EMBL/GenBank/DDBJ databases">
        <title>Global-level population genomics supports evidence of horizontal gene transfer on evolution of Rhizobia in Lentils.</title>
        <authorList>
            <person name="Gai Y."/>
            <person name="Cook D."/>
            <person name="Riely B."/>
        </authorList>
    </citation>
    <scope>NUCLEOTIDE SEQUENCE</scope>
    <source>
        <strain evidence="9">TLR9</strain>
    </source>
</reference>
<feature type="transmembrane region" description="Helical" evidence="7">
    <location>
        <begin position="287"/>
        <end position="310"/>
    </location>
</feature>
<sequence length="317" mass="34007">MRSGEQKDNGPGASLAGPRIAGLRSKRTFLPEPLTAFLFLSPVILLFGLSVIYPVIETVRISFWEIRGLGKPHYVGLENYIRLFADPVFLKTLWTTLIFTLGVTAISVGIGWSLALLCAFAPKRTSIFRLMIFATFGISEAVAGYIWISIFRPGEAGLLNGVLTAIGLGDLAQPWLGGPETALVALVVTASWSAVGLPLLLSFASVQAIPRSVLEAAYVDGAKPLTMMWHIMMPLSLPGARVAIFLTLLSSLRAFDIVFVLTAGGPARSTETVGFFMYRESMTQFNLGYGAAATIILLIAVLVVSTPAIAQRTKGAK</sequence>
<dbReference type="Proteomes" id="UP000758022">
    <property type="component" value="Unassembled WGS sequence"/>
</dbReference>
<dbReference type="InterPro" id="IPR000515">
    <property type="entry name" value="MetI-like"/>
</dbReference>
<dbReference type="GO" id="GO:0005886">
    <property type="term" value="C:plasma membrane"/>
    <property type="evidence" value="ECO:0007669"/>
    <property type="project" value="UniProtKB-SubCell"/>
</dbReference>
<comment type="caution">
    <text evidence="9">The sequence shown here is derived from an EMBL/GenBank/DDBJ whole genome shotgun (WGS) entry which is preliminary data.</text>
</comment>
<feature type="transmembrane region" description="Helical" evidence="7">
    <location>
        <begin position="127"/>
        <end position="148"/>
    </location>
</feature>
<evidence type="ECO:0000256" key="1">
    <source>
        <dbReference type="ARBA" id="ARBA00004651"/>
    </source>
</evidence>